<evidence type="ECO:0000313" key="1">
    <source>
        <dbReference type="EMBL" id="GBL80123.1"/>
    </source>
</evidence>
<dbReference type="EMBL" id="BGPR01000020">
    <property type="protein sequence ID" value="GBL80123.1"/>
    <property type="molecule type" value="Genomic_DNA"/>
</dbReference>
<sequence>MWRLIEFSSQKNLMINHEGCPHLPNQRQVVKKCSDNATQNLMPSKGHIDGCTTSLMVTKLQRNVIEAEMISQAQKKHFNSQNTAHPIGQ</sequence>
<evidence type="ECO:0000313" key="2">
    <source>
        <dbReference type="Proteomes" id="UP000499080"/>
    </source>
</evidence>
<keyword evidence="2" id="KW-1185">Reference proteome</keyword>
<comment type="caution">
    <text evidence="1">The sequence shown here is derived from an EMBL/GenBank/DDBJ whole genome shotgun (WGS) entry which is preliminary data.</text>
</comment>
<name>A0A4Y2AJV5_ARAVE</name>
<organism evidence="1 2">
    <name type="scientific">Araneus ventricosus</name>
    <name type="common">Orbweaver spider</name>
    <name type="synonym">Epeira ventricosa</name>
    <dbReference type="NCBI Taxonomy" id="182803"/>
    <lineage>
        <taxon>Eukaryota</taxon>
        <taxon>Metazoa</taxon>
        <taxon>Ecdysozoa</taxon>
        <taxon>Arthropoda</taxon>
        <taxon>Chelicerata</taxon>
        <taxon>Arachnida</taxon>
        <taxon>Araneae</taxon>
        <taxon>Araneomorphae</taxon>
        <taxon>Entelegynae</taxon>
        <taxon>Araneoidea</taxon>
        <taxon>Araneidae</taxon>
        <taxon>Araneus</taxon>
    </lineage>
</organism>
<protein>
    <submittedName>
        <fullName evidence="1">Uncharacterized protein</fullName>
    </submittedName>
</protein>
<gene>
    <name evidence="1" type="ORF">AVEN_29117_1</name>
</gene>
<accession>A0A4Y2AJV5</accession>
<dbReference type="Proteomes" id="UP000499080">
    <property type="component" value="Unassembled WGS sequence"/>
</dbReference>
<proteinExistence type="predicted"/>
<dbReference type="AlphaFoldDB" id="A0A4Y2AJV5"/>
<reference evidence="1 2" key="1">
    <citation type="journal article" date="2019" name="Sci. Rep.">
        <title>Orb-weaving spider Araneus ventricosus genome elucidates the spidroin gene catalogue.</title>
        <authorList>
            <person name="Kono N."/>
            <person name="Nakamura H."/>
            <person name="Ohtoshi R."/>
            <person name="Moran D.A.P."/>
            <person name="Shinohara A."/>
            <person name="Yoshida Y."/>
            <person name="Fujiwara M."/>
            <person name="Mori M."/>
            <person name="Tomita M."/>
            <person name="Arakawa K."/>
        </authorList>
    </citation>
    <scope>NUCLEOTIDE SEQUENCE [LARGE SCALE GENOMIC DNA]</scope>
</reference>